<dbReference type="InterPro" id="IPR020843">
    <property type="entry name" value="ER"/>
</dbReference>
<feature type="domain" description="Enoyl reductase (ER)" evidence="7">
    <location>
        <begin position="344"/>
        <end position="692"/>
    </location>
</feature>
<dbReference type="InterPro" id="IPR002328">
    <property type="entry name" value="ADH_Zn_CS"/>
</dbReference>
<dbReference type="InterPro" id="IPR008927">
    <property type="entry name" value="6-PGluconate_DH-like_C_sf"/>
</dbReference>
<organism evidence="8 9">
    <name type="scientific">Lasiodiplodia theobromae</name>
    <dbReference type="NCBI Taxonomy" id="45133"/>
    <lineage>
        <taxon>Eukaryota</taxon>
        <taxon>Fungi</taxon>
        <taxon>Dikarya</taxon>
        <taxon>Ascomycota</taxon>
        <taxon>Pezizomycotina</taxon>
        <taxon>Dothideomycetes</taxon>
        <taxon>Dothideomycetes incertae sedis</taxon>
        <taxon>Botryosphaeriales</taxon>
        <taxon>Botryosphaeriaceae</taxon>
        <taxon>Lasiodiplodia</taxon>
    </lineage>
</organism>
<dbReference type="AlphaFoldDB" id="A0A8H7IRQ2"/>
<reference evidence="8" key="1">
    <citation type="submission" date="2016-08" db="EMBL/GenBank/DDBJ databases">
        <authorList>
            <person name="Yan J."/>
        </authorList>
    </citation>
    <scope>NUCLEOTIDE SEQUENCE</scope>
    <source>
        <strain evidence="8">CSS-01s</strain>
    </source>
</reference>
<comment type="similarity">
    <text evidence="2">Belongs to the pyrroline-5-carboxylate reductase family.</text>
</comment>
<evidence type="ECO:0000259" key="7">
    <source>
        <dbReference type="SMART" id="SM00829"/>
    </source>
</evidence>
<dbReference type="Proteomes" id="UP000627934">
    <property type="component" value="Unassembled WGS sequence"/>
</dbReference>
<name>A0A8H7IRQ2_9PEZI</name>
<sequence>MTMRDEYPIHTLGLIGCGKLGSALLQGLLAAPPPPNLQHIHITVRTPSSAAHIHSTFLSSPTTPTIPVTLNTANPLTTCLAADAVILACKPTQHAAILGSPGIAAALASKPLISLLGGVTEEQLAASLALSPPSPSSSASASPPSAAAIIVRAMPNAAAAVRRSTTLLASSAFSPASQATGGAAAKDAIIRLFAALGSTAPRVVPPPTLEAAAVVAASGPAFFARVVGAVADELHGLLLAEQTGGAEDANEAELALQLAAGAMGGAAALVEQGGWSAEEVERRVASVGGSTEKGLGVLGERGVGEAMGEAVRVTFGAARGLGGSSRGVEGSEMVDEVMEMPADGMMKAVVLKKEREVALEQRPVPAIEGPGEVLVKVEYSGLCGSDLHLYRGTEDCGSDFILGHEFTGRVVQAGKDVKKVAVGDRVVAAFTTSCAQCFYCKAGLSARCTSCMVFGTPKLGGAQSQYVRVPLADTTLTKAPVNVNPRNLILMADIFPTGFFAARNAFSRLTRQQARTTTVAVIGCGPVGLCALAATASVHQPAHLLAIDAVPSRLQNAASLGAEPFNYQIQRNELDSRIQELTQGRGVDVVLELVGAKAALGMAFDLVRPGGTISSVGVHSSEFPFTATQAYDKNVTLHMGRCPVASVFPEALECLEKVQGKLGCLTETVVPLSEAVAYYDVFNRMEVQKVIFDAEK</sequence>
<dbReference type="GO" id="GO:0008270">
    <property type="term" value="F:zinc ion binding"/>
    <property type="evidence" value="ECO:0007669"/>
    <property type="project" value="InterPro"/>
</dbReference>
<dbReference type="SUPFAM" id="SSF50129">
    <property type="entry name" value="GroES-like"/>
    <property type="match status" value="1"/>
</dbReference>
<dbReference type="Pfam" id="PF00107">
    <property type="entry name" value="ADH_zinc_N"/>
    <property type="match status" value="1"/>
</dbReference>
<dbReference type="PROSITE" id="PS51257">
    <property type="entry name" value="PROKAR_LIPOPROTEIN"/>
    <property type="match status" value="1"/>
</dbReference>
<dbReference type="Gene3D" id="3.40.50.720">
    <property type="entry name" value="NAD(P)-binding Rossmann-like Domain"/>
    <property type="match status" value="2"/>
</dbReference>
<evidence type="ECO:0000256" key="6">
    <source>
        <dbReference type="RuleBase" id="RU361277"/>
    </source>
</evidence>
<accession>A0A8H7IRQ2</accession>
<dbReference type="Pfam" id="PF03807">
    <property type="entry name" value="F420_oxidored"/>
    <property type="match status" value="1"/>
</dbReference>
<dbReference type="Pfam" id="PF08240">
    <property type="entry name" value="ADH_N"/>
    <property type="match status" value="1"/>
</dbReference>
<dbReference type="InterPro" id="IPR036291">
    <property type="entry name" value="NAD(P)-bd_dom_sf"/>
</dbReference>
<evidence type="ECO:0000256" key="1">
    <source>
        <dbReference type="ARBA" id="ARBA00001947"/>
    </source>
</evidence>
<evidence type="ECO:0000256" key="3">
    <source>
        <dbReference type="ARBA" id="ARBA00022723"/>
    </source>
</evidence>
<keyword evidence="5" id="KW-0560">Oxidoreductase</keyword>
<evidence type="ECO:0000256" key="5">
    <source>
        <dbReference type="ARBA" id="ARBA00023002"/>
    </source>
</evidence>
<keyword evidence="3 6" id="KW-0479">Metal-binding</keyword>
<evidence type="ECO:0000313" key="8">
    <source>
        <dbReference type="EMBL" id="KAF9630250.1"/>
    </source>
</evidence>
<dbReference type="InterPro" id="IPR013149">
    <property type="entry name" value="ADH-like_C"/>
</dbReference>
<gene>
    <name evidence="8" type="ORF">BFW01_g431</name>
</gene>
<protein>
    <submittedName>
        <fullName evidence="8">Alcohol dehydrogenase</fullName>
    </submittedName>
</protein>
<evidence type="ECO:0000256" key="2">
    <source>
        <dbReference type="ARBA" id="ARBA00005525"/>
    </source>
</evidence>
<dbReference type="InterPro" id="IPR000304">
    <property type="entry name" value="Pyrroline-COOH_reductase"/>
</dbReference>
<dbReference type="InterPro" id="IPR029036">
    <property type="entry name" value="P5CR_dimer"/>
</dbReference>
<dbReference type="InterPro" id="IPR013154">
    <property type="entry name" value="ADH-like_N"/>
</dbReference>
<dbReference type="Gene3D" id="1.10.3730.10">
    <property type="entry name" value="ProC C-terminal domain-like"/>
    <property type="match status" value="1"/>
</dbReference>
<dbReference type="PROSITE" id="PS00059">
    <property type="entry name" value="ADH_ZINC"/>
    <property type="match status" value="1"/>
</dbReference>
<dbReference type="SUPFAM" id="SSF48179">
    <property type="entry name" value="6-phosphogluconate dehydrogenase C-terminal domain-like"/>
    <property type="match status" value="1"/>
</dbReference>
<dbReference type="InterPro" id="IPR011032">
    <property type="entry name" value="GroES-like_sf"/>
</dbReference>
<dbReference type="Gene3D" id="3.90.180.10">
    <property type="entry name" value="Medium-chain alcohol dehydrogenases, catalytic domain"/>
    <property type="match status" value="1"/>
</dbReference>
<comment type="similarity">
    <text evidence="6">Belongs to the zinc-containing alcohol dehydrogenase family.</text>
</comment>
<comment type="cofactor">
    <cofactor evidence="1 6">
        <name>Zn(2+)</name>
        <dbReference type="ChEBI" id="CHEBI:29105"/>
    </cofactor>
</comment>
<dbReference type="CDD" id="cd08284">
    <property type="entry name" value="FDH_like_2"/>
    <property type="match status" value="1"/>
</dbReference>
<proteinExistence type="inferred from homology"/>
<keyword evidence="4 6" id="KW-0862">Zinc</keyword>
<evidence type="ECO:0000256" key="4">
    <source>
        <dbReference type="ARBA" id="ARBA00022833"/>
    </source>
</evidence>
<dbReference type="SMART" id="SM00829">
    <property type="entry name" value="PKS_ER"/>
    <property type="match status" value="1"/>
</dbReference>
<dbReference type="HAMAP" id="MF_01925">
    <property type="entry name" value="P5C_reductase"/>
    <property type="match status" value="1"/>
</dbReference>
<comment type="caution">
    <text evidence="8">The sequence shown here is derived from an EMBL/GenBank/DDBJ whole genome shotgun (WGS) entry which is preliminary data.</text>
</comment>
<reference evidence="8" key="2">
    <citation type="journal article" date="2018" name="DNA Res.">
        <title>Comparative genome and transcriptome analyses reveal adaptations to opportunistic infections in woody plant degrading pathogens of Botryosphaeriaceae.</title>
        <authorList>
            <person name="Yan J.Y."/>
            <person name="Zhao W.S."/>
            <person name="Chen Z."/>
            <person name="Xing Q.K."/>
            <person name="Zhang W."/>
            <person name="Chethana K.W.T."/>
            <person name="Xue M.F."/>
            <person name="Xu J.P."/>
            <person name="Phillips A.J.L."/>
            <person name="Wang Y."/>
            <person name="Liu J.H."/>
            <person name="Liu M."/>
            <person name="Zhou Y."/>
            <person name="Jayawardena R.S."/>
            <person name="Manawasinghe I.S."/>
            <person name="Huang J.B."/>
            <person name="Qiao G.H."/>
            <person name="Fu C.Y."/>
            <person name="Guo F.F."/>
            <person name="Dissanayake A.J."/>
            <person name="Peng Y.L."/>
            <person name="Hyde K.D."/>
            <person name="Li X.H."/>
        </authorList>
    </citation>
    <scope>NUCLEOTIDE SEQUENCE</scope>
    <source>
        <strain evidence="8">CSS-01s</strain>
    </source>
</reference>
<dbReference type="GO" id="GO:0004735">
    <property type="term" value="F:pyrroline-5-carboxylate reductase activity"/>
    <property type="evidence" value="ECO:0007669"/>
    <property type="project" value="InterPro"/>
</dbReference>
<dbReference type="EMBL" id="MDYX01000037">
    <property type="protein sequence ID" value="KAF9630250.1"/>
    <property type="molecule type" value="Genomic_DNA"/>
</dbReference>
<evidence type="ECO:0000313" key="9">
    <source>
        <dbReference type="Proteomes" id="UP000627934"/>
    </source>
</evidence>
<dbReference type="SUPFAM" id="SSF51735">
    <property type="entry name" value="NAD(P)-binding Rossmann-fold domains"/>
    <property type="match status" value="2"/>
</dbReference>
<dbReference type="InterPro" id="IPR028939">
    <property type="entry name" value="P5C_Rdtase_cat_N"/>
</dbReference>
<dbReference type="PANTHER" id="PTHR42813:SF2">
    <property type="entry name" value="DEHYDROGENASE, ZINC-CONTAINING, PUTATIVE (AFU_ORTHOLOGUE AFUA_2G02810)-RELATED"/>
    <property type="match status" value="1"/>
</dbReference>
<dbReference type="PANTHER" id="PTHR42813">
    <property type="entry name" value="ZINC-TYPE ALCOHOL DEHYDROGENASE-LIKE"/>
    <property type="match status" value="1"/>
</dbReference>
<dbReference type="Pfam" id="PF14748">
    <property type="entry name" value="P5CR_dimer"/>
    <property type="match status" value="1"/>
</dbReference>